<gene>
    <name evidence="1" type="ORF">GA0061094_2922</name>
</gene>
<evidence type="ECO:0000313" key="2">
    <source>
        <dbReference type="Proteomes" id="UP000181997"/>
    </source>
</evidence>
<name>A0A0V8HFY7_9BACI</name>
<organism evidence="1 2">
    <name type="scientific">[Bacillus] enclensis</name>
    <dbReference type="NCBI Taxonomy" id="1402860"/>
    <lineage>
        <taxon>Bacteria</taxon>
        <taxon>Bacillati</taxon>
        <taxon>Bacillota</taxon>
        <taxon>Bacilli</taxon>
        <taxon>Bacillales</taxon>
        <taxon>Bacillaceae</taxon>
        <taxon>Rossellomorea</taxon>
    </lineage>
</organism>
<dbReference type="RefSeq" id="WP_058298990.1">
    <property type="nucleotide sequence ID" value="NZ_FMAU01000003.1"/>
</dbReference>
<sequence>MNEQQMEDLFHFYGHEDLYKRFKTPLYVTGLLDDSEAELLEDFFDHFTLERSILFDEFRFWFCYFEVSKRGMDGTSPYYT</sequence>
<protein>
    <submittedName>
        <fullName evidence="1">Uncharacterized protein</fullName>
    </submittedName>
</protein>
<reference evidence="2" key="1">
    <citation type="submission" date="2016-08" db="EMBL/GenBank/DDBJ databases">
        <authorList>
            <person name="Varghese N."/>
            <person name="Submissions Spin"/>
        </authorList>
    </citation>
    <scope>NUCLEOTIDE SEQUENCE [LARGE SCALE GENOMIC DNA]</scope>
    <source>
        <strain evidence="2">SGD-1123</strain>
    </source>
</reference>
<dbReference type="EMBL" id="FMAU01000003">
    <property type="protein sequence ID" value="SCC17783.1"/>
    <property type="molecule type" value="Genomic_DNA"/>
</dbReference>
<dbReference type="OrthoDB" id="2972351at2"/>
<keyword evidence="2" id="KW-1185">Reference proteome</keyword>
<dbReference type="AlphaFoldDB" id="A0A0V8HFY7"/>
<evidence type="ECO:0000313" key="1">
    <source>
        <dbReference type="EMBL" id="SCC17783.1"/>
    </source>
</evidence>
<accession>A0A0V8HFY7</accession>
<dbReference type="Proteomes" id="UP000181997">
    <property type="component" value="Unassembled WGS sequence"/>
</dbReference>
<proteinExistence type="predicted"/>